<dbReference type="InterPro" id="IPR017938">
    <property type="entry name" value="Riboflavin_synthase-like_b-brl"/>
</dbReference>
<sequence>MSAMSTVAEVPTLRAFHVEVRAVRRVCPTFVRLTFAGPDLAEMGTGGPAGTRDLRVKLLLPTGGSPVPDLQALGLGRGWYRRWLAMDERTRGVMRTYTVRELRPRAGELDVDVVLHTAADGRTGPAAAWAAAARPGDRLTVVGPNGRHPETVGIEWDPGASRRVLLAGDETAVPAVAAILRDLPAHLTGHALLEVPCAADVQQLQGPPGVAVRWLPRERGPHGELLQQEVRELVRSGAADGTPVEDVDVDSTLLWDTPAHPSGPARPGGRAAEDLYAWVAGEAAMVRDLRRYLVSTAGLDRRQVAFMGYWRQGRAECS</sequence>
<reference evidence="2" key="1">
    <citation type="submission" date="2023-02" db="EMBL/GenBank/DDBJ databases">
        <title>Georgenia sp.10Sc9-8, isolated from a soil sample collected from the Taklamakan desert.</title>
        <authorList>
            <person name="Liu S."/>
        </authorList>
    </citation>
    <scope>NUCLEOTIDE SEQUENCE</scope>
    <source>
        <strain evidence="2">10Sc9-8</strain>
    </source>
</reference>
<dbReference type="Pfam" id="PF08021">
    <property type="entry name" value="FAD_binding_9"/>
    <property type="match status" value="1"/>
</dbReference>
<accession>A0ABT5U1Y7</accession>
<dbReference type="InterPro" id="IPR039261">
    <property type="entry name" value="FNR_nucleotide-bd"/>
</dbReference>
<dbReference type="EMBL" id="JARACI010001103">
    <property type="protein sequence ID" value="MDD9207430.1"/>
    <property type="molecule type" value="Genomic_DNA"/>
</dbReference>
<gene>
    <name evidence="2" type="ORF">PU560_13285</name>
</gene>
<protein>
    <submittedName>
        <fullName evidence="2">Siderophore-interacting protein</fullName>
    </submittedName>
</protein>
<dbReference type="InterPro" id="IPR013113">
    <property type="entry name" value="SIP_FAD-bd"/>
</dbReference>
<dbReference type="PANTHER" id="PTHR30157:SF0">
    <property type="entry name" value="NADPH-DEPENDENT FERRIC-CHELATE REDUCTASE"/>
    <property type="match status" value="1"/>
</dbReference>
<dbReference type="CDD" id="cd06193">
    <property type="entry name" value="siderophore_interacting"/>
    <property type="match status" value="1"/>
</dbReference>
<comment type="caution">
    <text evidence="2">The sequence shown here is derived from an EMBL/GenBank/DDBJ whole genome shotgun (WGS) entry which is preliminary data.</text>
</comment>
<evidence type="ECO:0000313" key="2">
    <source>
        <dbReference type="EMBL" id="MDD9207430.1"/>
    </source>
</evidence>
<dbReference type="Proteomes" id="UP001165561">
    <property type="component" value="Unassembled WGS sequence"/>
</dbReference>
<dbReference type="InterPro" id="IPR039374">
    <property type="entry name" value="SIP_fam"/>
</dbReference>
<keyword evidence="3" id="KW-1185">Reference proteome</keyword>
<dbReference type="Gene3D" id="3.40.50.80">
    <property type="entry name" value="Nucleotide-binding domain of ferredoxin-NADP reductase (FNR) module"/>
    <property type="match status" value="1"/>
</dbReference>
<feature type="domain" description="FAD-binding FR-type" evidence="1">
    <location>
        <begin position="13"/>
        <end position="151"/>
    </location>
</feature>
<proteinExistence type="predicted"/>
<dbReference type="PROSITE" id="PS51384">
    <property type="entry name" value="FAD_FR"/>
    <property type="match status" value="1"/>
</dbReference>
<dbReference type="PANTHER" id="PTHR30157">
    <property type="entry name" value="FERRIC REDUCTASE, NADPH-DEPENDENT"/>
    <property type="match status" value="1"/>
</dbReference>
<name>A0ABT5U1Y7_9MICO</name>
<evidence type="ECO:0000259" key="1">
    <source>
        <dbReference type="PROSITE" id="PS51384"/>
    </source>
</evidence>
<dbReference type="Pfam" id="PF04954">
    <property type="entry name" value="SIP"/>
    <property type="match status" value="1"/>
</dbReference>
<dbReference type="SUPFAM" id="SSF63380">
    <property type="entry name" value="Riboflavin synthase domain-like"/>
    <property type="match status" value="1"/>
</dbReference>
<dbReference type="InterPro" id="IPR017927">
    <property type="entry name" value="FAD-bd_FR_type"/>
</dbReference>
<dbReference type="Gene3D" id="2.40.30.10">
    <property type="entry name" value="Translation factors"/>
    <property type="match status" value="1"/>
</dbReference>
<organism evidence="2 3">
    <name type="scientific">Georgenia halotolerans</name>
    <dbReference type="NCBI Taxonomy" id="3028317"/>
    <lineage>
        <taxon>Bacteria</taxon>
        <taxon>Bacillati</taxon>
        <taxon>Actinomycetota</taxon>
        <taxon>Actinomycetes</taxon>
        <taxon>Micrococcales</taxon>
        <taxon>Bogoriellaceae</taxon>
        <taxon>Georgenia</taxon>
    </lineage>
</organism>
<evidence type="ECO:0000313" key="3">
    <source>
        <dbReference type="Proteomes" id="UP001165561"/>
    </source>
</evidence>
<dbReference type="InterPro" id="IPR007037">
    <property type="entry name" value="SIP_rossman_dom"/>
</dbReference>